<keyword evidence="1" id="KW-0456">Lyase</keyword>
<dbReference type="InterPro" id="IPR011234">
    <property type="entry name" value="Fumarylacetoacetase-like_C"/>
</dbReference>
<dbReference type="InterPro" id="IPR050772">
    <property type="entry name" value="Hydratase-Decarb/MhpD_sf"/>
</dbReference>
<proteinExistence type="predicted"/>
<comment type="caution">
    <text evidence="3">The sequence shown here is derived from an EMBL/GenBank/DDBJ whole genome shotgun (WGS) entry which is preliminary data.</text>
</comment>
<evidence type="ECO:0000313" key="4">
    <source>
        <dbReference type="Proteomes" id="UP000445000"/>
    </source>
</evidence>
<protein>
    <submittedName>
        <fullName evidence="3">2-oxo-hepta-3-ene-1,7-dioic acid hydratase</fullName>
    </submittedName>
</protein>
<keyword evidence="4" id="KW-1185">Reference proteome</keyword>
<organism evidence="3 4">
    <name type="scientific">Steroidobacter agaridevorans</name>
    <dbReference type="NCBI Taxonomy" id="2695856"/>
    <lineage>
        <taxon>Bacteria</taxon>
        <taxon>Pseudomonadati</taxon>
        <taxon>Pseudomonadota</taxon>
        <taxon>Gammaproteobacteria</taxon>
        <taxon>Steroidobacterales</taxon>
        <taxon>Steroidobacteraceae</taxon>
        <taxon>Steroidobacter</taxon>
    </lineage>
</organism>
<feature type="domain" description="Fumarylacetoacetase-like C-terminal" evidence="2">
    <location>
        <begin position="88"/>
        <end position="262"/>
    </location>
</feature>
<evidence type="ECO:0000313" key="3">
    <source>
        <dbReference type="EMBL" id="GFE79902.1"/>
    </source>
</evidence>
<dbReference type="GO" id="GO:0005737">
    <property type="term" value="C:cytoplasm"/>
    <property type="evidence" value="ECO:0007669"/>
    <property type="project" value="TreeGrafter"/>
</dbReference>
<dbReference type="InterPro" id="IPR036663">
    <property type="entry name" value="Fumarylacetoacetase_C_sf"/>
</dbReference>
<dbReference type="EMBL" id="BLJN01000002">
    <property type="protein sequence ID" value="GFE79902.1"/>
    <property type="molecule type" value="Genomic_DNA"/>
</dbReference>
<dbReference type="Gene3D" id="3.90.850.10">
    <property type="entry name" value="Fumarylacetoacetase-like, C-terminal domain"/>
    <property type="match status" value="1"/>
</dbReference>
<evidence type="ECO:0000259" key="2">
    <source>
        <dbReference type="Pfam" id="PF01557"/>
    </source>
</evidence>
<dbReference type="GO" id="GO:0008684">
    <property type="term" value="F:2-oxopent-4-enoate hydratase activity"/>
    <property type="evidence" value="ECO:0007669"/>
    <property type="project" value="TreeGrafter"/>
</dbReference>
<accession>A0A829YBA2</accession>
<gene>
    <name evidence="3" type="primary">hpcG</name>
    <name evidence="3" type="ORF">GCM10011487_19020</name>
</gene>
<sequence>MHADQVRAIVDRFEADVRNRTRFQLYRIDGRPATLDDAYAIQSEILARALRSGSDSVAGYKVGLTTGKMQQFCGVAEPIGGRILKSNVRASGATIRKSQFHRLGIESELALRVGKEVPALRSDTNVQDLIGCVDAIAAAFEVIDDRDADYAHLEASSIAAENSWNQGIVLGEAASPSDLGDLRGLPGRLLVNGEQSATGSSDDVMNGPLWVLAWVARFAKEAGTPLQPGQWIMTGSIIPTRFAVAGDTYSFELGSLPPVTVTIG</sequence>
<dbReference type="PANTHER" id="PTHR30143:SF0">
    <property type="entry name" value="2-KETO-4-PENTENOATE HYDRATASE"/>
    <property type="match status" value="1"/>
</dbReference>
<dbReference type="Proteomes" id="UP000445000">
    <property type="component" value="Unassembled WGS sequence"/>
</dbReference>
<dbReference type="RefSeq" id="WP_161811656.1">
    <property type="nucleotide sequence ID" value="NZ_BLJN01000002.1"/>
</dbReference>
<dbReference type="AlphaFoldDB" id="A0A829YBA2"/>
<dbReference type="PANTHER" id="PTHR30143">
    <property type="entry name" value="ACID HYDRATASE"/>
    <property type="match status" value="1"/>
</dbReference>
<evidence type="ECO:0000256" key="1">
    <source>
        <dbReference type="ARBA" id="ARBA00023239"/>
    </source>
</evidence>
<dbReference type="Pfam" id="PF01557">
    <property type="entry name" value="FAA_hydrolase"/>
    <property type="match status" value="1"/>
</dbReference>
<name>A0A829YBA2_9GAMM</name>
<reference evidence="4" key="1">
    <citation type="submission" date="2020-01" db="EMBL/GenBank/DDBJ databases">
        <title>'Steroidobacter agaridevorans' sp. nov., agar-degrading bacteria isolated from rhizosphere soils.</title>
        <authorList>
            <person name="Ikenaga M."/>
            <person name="Kataoka M."/>
            <person name="Murouchi A."/>
            <person name="Katsuragi S."/>
            <person name="Sakai M."/>
        </authorList>
    </citation>
    <scope>NUCLEOTIDE SEQUENCE [LARGE SCALE GENOMIC DNA]</scope>
    <source>
        <strain evidence="4">YU21-B</strain>
    </source>
</reference>
<dbReference type="SUPFAM" id="SSF56529">
    <property type="entry name" value="FAH"/>
    <property type="match status" value="1"/>
</dbReference>